<gene>
    <name evidence="1" type="ORF">DSO57_1002535</name>
</gene>
<proteinExistence type="predicted"/>
<sequence length="158" mass="17203">MKSFPAFSLVASVLGSCPDAAKETCLRGGKAAETCTGMSCPPCWVPQGANKWGCFEKLNRLDNTKACPPWEGLVDITMLPSKCKDTKPLAKRIICPDVSKNTCYGGGDLNYPCQGANCAPCWEYVNNQWNCWAPHKFVCSGTNQIDIRDLPANCEFLG</sequence>
<keyword evidence="2" id="KW-1185">Reference proteome</keyword>
<evidence type="ECO:0000313" key="1">
    <source>
        <dbReference type="EMBL" id="KAJ9070905.1"/>
    </source>
</evidence>
<evidence type="ECO:0000313" key="2">
    <source>
        <dbReference type="Proteomes" id="UP001165960"/>
    </source>
</evidence>
<protein>
    <submittedName>
        <fullName evidence="1">Uncharacterized protein</fullName>
    </submittedName>
</protein>
<comment type="caution">
    <text evidence="1">The sequence shown here is derived from an EMBL/GenBank/DDBJ whole genome shotgun (WGS) entry which is preliminary data.</text>
</comment>
<accession>A0ACC2T8T7</accession>
<reference evidence="1" key="1">
    <citation type="submission" date="2022-04" db="EMBL/GenBank/DDBJ databases">
        <title>Genome of the entomopathogenic fungus Entomophthora muscae.</title>
        <authorList>
            <person name="Elya C."/>
            <person name="Lovett B.R."/>
            <person name="Lee E."/>
            <person name="Macias A.M."/>
            <person name="Hajek A.E."/>
            <person name="De Bivort B.L."/>
            <person name="Kasson M.T."/>
            <person name="De Fine Licht H.H."/>
            <person name="Stajich J.E."/>
        </authorList>
    </citation>
    <scope>NUCLEOTIDE SEQUENCE</scope>
    <source>
        <strain evidence="1">Berkeley</strain>
    </source>
</reference>
<dbReference type="Proteomes" id="UP001165960">
    <property type="component" value="Unassembled WGS sequence"/>
</dbReference>
<name>A0ACC2T8T7_9FUNG</name>
<organism evidence="1 2">
    <name type="scientific">Entomophthora muscae</name>
    <dbReference type="NCBI Taxonomy" id="34485"/>
    <lineage>
        <taxon>Eukaryota</taxon>
        <taxon>Fungi</taxon>
        <taxon>Fungi incertae sedis</taxon>
        <taxon>Zoopagomycota</taxon>
        <taxon>Entomophthoromycotina</taxon>
        <taxon>Entomophthoromycetes</taxon>
        <taxon>Entomophthorales</taxon>
        <taxon>Entomophthoraceae</taxon>
        <taxon>Entomophthora</taxon>
    </lineage>
</organism>
<dbReference type="EMBL" id="QTSX02003556">
    <property type="protein sequence ID" value="KAJ9070905.1"/>
    <property type="molecule type" value="Genomic_DNA"/>
</dbReference>